<reference evidence="2" key="1">
    <citation type="submission" date="2022-12" db="EMBL/GenBank/DDBJ databases">
        <authorList>
            <person name="Petersen C."/>
        </authorList>
    </citation>
    <scope>NUCLEOTIDE SEQUENCE</scope>
    <source>
        <strain evidence="2">IBT 17660</strain>
    </source>
</reference>
<evidence type="ECO:0000256" key="1">
    <source>
        <dbReference type="SAM" id="MobiDB-lite"/>
    </source>
</evidence>
<name>A0A9X0BKV5_9EURO</name>
<keyword evidence="3" id="KW-1185">Reference proteome</keyword>
<accession>A0A9X0BKV5</accession>
<reference evidence="2" key="2">
    <citation type="journal article" date="2023" name="IMA Fungus">
        <title>Comparative genomic study of the Penicillium genus elucidates a diverse pangenome and 15 lateral gene transfer events.</title>
        <authorList>
            <person name="Petersen C."/>
            <person name="Sorensen T."/>
            <person name="Nielsen M.R."/>
            <person name="Sondergaard T.E."/>
            <person name="Sorensen J.L."/>
            <person name="Fitzpatrick D.A."/>
            <person name="Frisvad J.C."/>
            <person name="Nielsen K.L."/>
        </authorList>
    </citation>
    <scope>NUCLEOTIDE SEQUENCE</scope>
    <source>
        <strain evidence="2">IBT 17660</strain>
    </source>
</reference>
<evidence type="ECO:0000313" key="2">
    <source>
        <dbReference type="EMBL" id="KAJ5471081.1"/>
    </source>
</evidence>
<organism evidence="2 3">
    <name type="scientific">Penicillium desertorum</name>
    <dbReference type="NCBI Taxonomy" id="1303715"/>
    <lineage>
        <taxon>Eukaryota</taxon>
        <taxon>Fungi</taxon>
        <taxon>Dikarya</taxon>
        <taxon>Ascomycota</taxon>
        <taxon>Pezizomycotina</taxon>
        <taxon>Eurotiomycetes</taxon>
        <taxon>Eurotiomycetidae</taxon>
        <taxon>Eurotiales</taxon>
        <taxon>Aspergillaceae</taxon>
        <taxon>Penicillium</taxon>
    </lineage>
</organism>
<gene>
    <name evidence="2" type="ORF">N7530_008438</name>
</gene>
<evidence type="ECO:0000313" key="3">
    <source>
        <dbReference type="Proteomes" id="UP001147760"/>
    </source>
</evidence>
<dbReference type="EMBL" id="JAPWDO010000005">
    <property type="protein sequence ID" value="KAJ5471081.1"/>
    <property type="molecule type" value="Genomic_DNA"/>
</dbReference>
<feature type="region of interest" description="Disordered" evidence="1">
    <location>
        <begin position="1"/>
        <end position="22"/>
    </location>
</feature>
<protein>
    <submittedName>
        <fullName evidence="2">Uncharacterized protein</fullName>
    </submittedName>
</protein>
<comment type="caution">
    <text evidence="2">The sequence shown here is derived from an EMBL/GenBank/DDBJ whole genome shotgun (WGS) entry which is preliminary data.</text>
</comment>
<dbReference type="Proteomes" id="UP001147760">
    <property type="component" value="Unassembled WGS sequence"/>
</dbReference>
<sequence>MSRGTHPYPPTPSHNHNKHGIRDVERPWAVDNLTISTSLLSLIYGSSMEFPVTSLQISYPKAGDGHEPILWQHGDAPSERRLFTEEQKG</sequence>
<dbReference type="AlphaFoldDB" id="A0A9X0BKV5"/>
<proteinExistence type="predicted"/>